<reference evidence="1 2" key="1">
    <citation type="submission" date="2024-04" db="EMBL/GenBank/DDBJ databases">
        <authorList>
            <person name="Fracassetti M."/>
        </authorList>
    </citation>
    <scope>NUCLEOTIDE SEQUENCE [LARGE SCALE GENOMIC DNA]</scope>
</reference>
<sequence length="81" mass="8249">MGIASSASSASTSRVINQSINCPLVSFQSLSCCRLSGFYPGDAVVAGALEGVGRLLQISPVCSVGFDSEGLTASEKMLGFD</sequence>
<organism evidence="1 2">
    <name type="scientific">Linum trigynum</name>
    <dbReference type="NCBI Taxonomy" id="586398"/>
    <lineage>
        <taxon>Eukaryota</taxon>
        <taxon>Viridiplantae</taxon>
        <taxon>Streptophyta</taxon>
        <taxon>Embryophyta</taxon>
        <taxon>Tracheophyta</taxon>
        <taxon>Spermatophyta</taxon>
        <taxon>Magnoliopsida</taxon>
        <taxon>eudicotyledons</taxon>
        <taxon>Gunneridae</taxon>
        <taxon>Pentapetalae</taxon>
        <taxon>rosids</taxon>
        <taxon>fabids</taxon>
        <taxon>Malpighiales</taxon>
        <taxon>Linaceae</taxon>
        <taxon>Linum</taxon>
    </lineage>
</organism>
<name>A0AAV2EBC8_9ROSI</name>
<gene>
    <name evidence="1" type="ORF">LTRI10_LOCUS24359</name>
</gene>
<dbReference type="Proteomes" id="UP001497516">
    <property type="component" value="Chromosome 4"/>
</dbReference>
<evidence type="ECO:0000313" key="1">
    <source>
        <dbReference type="EMBL" id="CAL1383069.1"/>
    </source>
</evidence>
<evidence type="ECO:0000313" key="2">
    <source>
        <dbReference type="Proteomes" id="UP001497516"/>
    </source>
</evidence>
<proteinExistence type="predicted"/>
<keyword evidence="2" id="KW-1185">Reference proteome</keyword>
<protein>
    <submittedName>
        <fullName evidence="1">Uncharacterized protein</fullName>
    </submittedName>
</protein>
<dbReference type="EMBL" id="OZ034817">
    <property type="protein sequence ID" value="CAL1383069.1"/>
    <property type="molecule type" value="Genomic_DNA"/>
</dbReference>
<accession>A0AAV2EBC8</accession>
<dbReference type="AlphaFoldDB" id="A0AAV2EBC8"/>